<protein>
    <submittedName>
        <fullName evidence="1">Uncharacterized protein</fullName>
    </submittedName>
</protein>
<proteinExistence type="predicted"/>
<evidence type="ECO:0000313" key="2">
    <source>
        <dbReference type="Proteomes" id="UP001500909"/>
    </source>
</evidence>
<dbReference type="EMBL" id="BAAABY010000070">
    <property type="protein sequence ID" value="GAA0500666.1"/>
    <property type="molecule type" value="Genomic_DNA"/>
</dbReference>
<keyword evidence="2" id="KW-1185">Reference proteome</keyword>
<organism evidence="1 2">
    <name type="scientific">Streptomyces olivaceiscleroticus</name>
    <dbReference type="NCBI Taxonomy" id="68245"/>
    <lineage>
        <taxon>Bacteria</taxon>
        <taxon>Bacillati</taxon>
        <taxon>Actinomycetota</taxon>
        <taxon>Actinomycetes</taxon>
        <taxon>Kitasatosporales</taxon>
        <taxon>Streptomycetaceae</taxon>
        <taxon>Streptomyces</taxon>
    </lineage>
</organism>
<accession>A0ABN1BLQ3</accession>
<dbReference type="Proteomes" id="UP001500909">
    <property type="component" value="Unassembled WGS sequence"/>
</dbReference>
<sequence>MAVDDTYTLPPAKTMDDINKVTAFIRARALPLRNATPYGSDEAPAFQALLDLTAAMEGSAGGLVDRGEDPVMLHFYLVVAARQWREHADFLPEWGHV</sequence>
<gene>
    <name evidence="1" type="ORF">GCM10010361_77640</name>
</gene>
<comment type="caution">
    <text evidence="1">The sequence shown here is derived from an EMBL/GenBank/DDBJ whole genome shotgun (WGS) entry which is preliminary data.</text>
</comment>
<dbReference type="RefSeq" id="WP_346100385.1">
    <property type="nucleotide sequence ID" value="NZ_BAAABY010000070.1"/>
</dbReference>
<reference evidence="1 2" key="1">
    <citation type="journal article" date="2019" name="Int. J. Syst. Evol. Microbiol.">
        <title>The Global Catalogue of Microorganisms (GCM) 10K type strain sequencing project: providing services to taxonomists for standard genome sequencing and annotation.</title>
        <authorList>
            <consortium name="The Broad Institute Genomics Platform"/>
            <consortium name="The Broad Institute Genome Sequencing Center for Infectious Disease"/>
            <person name="Wu L."/>
            <person name="Ma J."/>
        </authorList>
    </citation>
    <scope>NUCLEOTIDE SEQUENCE [LARGE SCALE GENOMIC DNA]</scope>
    <source>
        <strain evidence="1 2">JCM 4805</strain>
    </source>
</reference>
<evidence type="ECO:0000313" key="1">
    <source>
        <dbReference type="EMBL" id="GAA0500666.1"/>
    </source>
</evidence>
<name>A0ABN1BLQ3_9ACTN</name>